<evidence type="ECO:0000256" key="1">
    <source>
        <dbReference type="ARBA" id="ARBA00022670"/>
    </source>
</evidence>
<feature type="binding site" evidence="8">
    <location>
        <position position="408"/>
    </location>
    <ligand>
        <name>Zn(2+)</name>
        <dbReference type="ChEBI" id="CHEBI:29105"/>
        <note>catalytic</note>
    </ligand>
</feature>
<dbReference type="PANTHER" id="PTHR11905">
    <property type="entry name" value="ADAM A DISINTEGRIN AND METALLOPROTEASE DOMAIN"/>
    <property type="match status" value="1"/>
</dbReference>
<feature type="signal peptide" evidence="9">
    <location>
        <begin position="1"/>
        <end position="22"/>
    </location>
</feature>
<dbReference type="Gene3D" id="3.40.390.10">
    <property type="entry name" value="Collagenase (Catalytic Domain)"/>
    <property type="match status" value="1"/>
</dbReference>
<organism evidence="11 12">
    <name type="scientific">Mizuhopecten yessoensis</name>
    <name type="common">Japanese scallop</name>
    <name type="synonym">Patinopecten yessoensis</name>
    <dbReference type="NCBI Taxonomy" id="6573"/>
    <lineage>
        <taxon>Eukaryota</taxon>
        <taxon>Metazoa</taxon>
        <taxon>Spiralia</taxon>
        <taxon>Lophotrochozoa</taxon>
        <taxon>Mollusca</taxon>
        <taxon>Bivalvia</taxon>
        <taxon>Autobranchia</taxon>
        <taxon>Pteriomorphia</taxon>
        <taxon>Pectinida</taxon>
        <taxon>Pectinoidea</taxon>
        <taxon>Pectinidae</taxon>
        <taxon>Mizuhopecten</taxon>
    </lineage>
</organism>
<evidence type="ECO:0000259" key="10">
    <source>
        <dbReference type="PROSITE" id="PS50215"/>
    </source>
</evidence>
<accession>A0A210PH93</accession>
<dbReference type="GO" id="GO:0006509">
    <property type="term" value="P:membrane protein ectodomain proteolysis"/>
    <property type="evidence" value="ECO:0007669"/>
    <property type="project" value="TreeGrafter"/>
</dbReference>
<dbReference type="PROSITE" id="PS50215">
    <property type="entry name" value="ADAM_MEPRO"/>
    <property type="match status" value="1"/>
</dbReference>
<keyword evidence="4 8" id="KW-0862">Zinc</keyword>
<dbReference type="SUPFAM" id="SSF55486">
    <property type="entry name" value="Metalloproteases ('zincins'), catalytic domain"/>
    <property type="match status" value="1"/>
</dbReference>
<sequence length="566" mass="62235">MCGFFLAWITALLHVGVLHTNAILFEGKFEYETEELVTLQFNDVGRFKRSPGGSTSNPDALEVNFDAANTSISLSLKRNYGVDENMPVYVIRGNRVVMETLPPANRTAFYQDFAHGAAFIVEYTDEGLANMHGTVTIRGVQYFVERSSGTNSDSHVFDFRLRKPKTKAVSFTDPIPEGKEDGTALRKTKNVTLDDVALDNVRLDDVTLDEVTSDVPYIGSSHHIVKRSVVNHQVELLIVTDYSVYKYWYDVSTASSSAAKDLVAKQSILQFYAYVINELDMKYSNLQSSTISIDVVFAGIVIADTVASSSWTEDIVSDGKVDVVNALLNFRTWHTSASGLPGHDHAMLFSKYDFTSTVDGIVSSGVAGLAFRPGVCKTSMLSVVEDRFNYNMMTIAAHELGHNMGSPHDGIYNLTVCDSSFGYIMSPVTLTMTGDDASNPWIFSSCSVTSFEDNIATLNNEGNNCLLTLSSSHDPTALTPYDQEIPGQLTTADEQCERLEGSGSYLCRRFYSKDYSTMCHTMYCQDLASNFCFSFVPATGTTCGNQKWCERGVCVYNATAPASSGK</sequence>
<evidence type="ECO:0000256" key="4">
    <source>
        <dbReference type="ARBA" id="ARBA00022833"/>
    </source>
</evidence>
<proteinExistence type="predicted"/>
<dbReference type="Proteomes" id="UP000242188">
    <property type="component" value="Unassembled WGS sequence"/>
</dbReference>
<name>A0A210PH93_MIZYE</name>
<feature type="binding site" evidence="8">
    <location>
        <position position="402"/>
    </location>
    <ligand>
        <name>Zn(2+)</name>
        <dbReference type="ChEBI" id="CHEBI:29105"/>
        <note>catalytic</note>
    </ligand>
</feature>
<keyword evidence="7" id="KW-0325">Glycoprotein</keyword>
<dbReference type="InterPro" id="IPR001590">
    <property type="entry name" value="Peptidase_M12B"/>
</dbReference>
<evidence type="ECO:0000313" key="11">
    <source>
        <dbReference type="EMBL" id="OWF35852.1"/>
    </source>
</evidence>
<dbReference type="EMBL" id="NEDP02076702">
    <property type="protein sequence ID" value="OWF35852.1"/>
    <property type="molecule type" value="Genomic_DNA"/>
</dbReference>
<dbReference type="InterPro" id="IPR041645">
    <property type="entry name" value="ADAMTS_CR_2"/>
</dbReference>
<dbReference type="OrthoDB" id="6097485at2759"/>
<feature type="chain" id="PRO_5012351962" evidence="9">
    <location>
        <begin position="23"/>
        <end position="566"/>
    </location>
</feature>
<keyword evidence="1" id="KW-0645">Protease</keyword>
<keyword evidence="9" id="KW-0732">Signal</keyword>
<reference evidence="11 12" key="1">
    <citation type="journal article" date="2017" name="Nat. Ecol. Evol.">
        <title>Scallop genome provides insights into evolution of bilaterian karyotype and development.</title>
        <authorList>
            <person name="Wang S."/>
            <person name="Zhang J."/>
            <person name="Jiao W."/>
            <person name="Li J."/>
            <person name="Xun X."/>
            <person name="Sun Y."/>
            <person name="Guo X."/>
            <person name="Huan P."/>
            <person name="Dong B."/>
            <person name="Zhang L."/>
            <person name="Hu X."/>
            <person name="Sun X."/>
            <person name="Wang J."/>
            <person name="Zhao C."/>
            <person name="Wang Y."/>
            <person name="Wang D."/>
            <person name="Huang X."/>
            <person name="Wang R."/>
            <person name="Lv J."/>
            <person name="Li Y."/>
            <person name="Zhang Z."/>
            <person name="Liu B."/>
            <person name="Lu W."/>
            <person name="Hui Y."/>
            <person name="Liang J."/>
            <person name="Zhou Z."/>
            <person name="Hou R."/>
            <person name="Li X."/>
            <person name="Liu Y."/>
            <person name="Li H."/>
            <person name="Ning X."/>
            <person name="Lin Y."/>
            <person name="Zhao L."/>
            <person name="Xing Q."/>
            <person name="Dou J."/>
            <person name="Li Y."/>
            <person name="Mao J."/>
            <person name="Guo H."/>
            <person name="Dou H."/>
            <person name="Li T."/>
            <person name="Mu C."/>
            <person name="Jiang W."/>
            <person name="Fu Q."/>
            <person name="Fu X."/>
            <person name="Miao Y."/>
            <person name="Liu J."/>
            <person name="Yu Q."/>
            <person name="Li R."/>
            <person name="Liao H."/>
            <person name="Li X."/>
            <person name="Kong Y."/>
            <person name="Jiang Z."/>
            <person name="Chourrout D."/>
            <person name="Li R."/>
            <person name="Bao Z."/>
        </authorList>
    </citation>
    <scope>NUCLEOTIDE SEQUENCE [LARGE SCALE GENOMIC DNA]</scope>
    <source>
        <strain evidence="11 12">PY_sf001</strain>
    </source>
</reference>
<comment type="caution">
    <text evidence="11">The sequence shown here is derived from an EMBL/GenBank/DDBJ whole genome shotgun (WGS) entry which is preliminary data.</text>
</comment>
<dbReference type="Gene3D" id="3.40.1620.60">
    <property type="match status" value="1"/>
</dbReference>
<dbReference type="GO" id="GO:0004222">
    <property type="term" value="F:metalloendopeptidase activity"/>
    <property type="evidence" value="ECO:0007669"/>
    <property type="project" value="InterPro"/>
</dbReference>
<keyword evidence="12" id="KW-1185">Reference proteome</keyword>
<feature type="binding site" evidence="8">
    <location>
        <position position="398"/>
    </location>
    <ligand>
        <name>Zn(2+)</name>
        <dbReference type="ChEBI" id="CHEBI:29105"/>
        <note>catalytic</note>
    </ligand>
</feature>
<keyword evidence="6" id="KW-1015">Disulfide bond</keyword>
<keyword evidence="5" id="KW-0482">Metalloprotease</keyword>
<comment type="caution">
    <text evidence="8">Lacks conserved residue(s) required for the propagation of feature annotation.</text>
</comment>
<feature type="active site" evidence="8">
    <location>
        <position position="399"/>
    </location>
</feature>
<evidence type="ECO:0000256" key="6">
    <source>
        <dbReference type="ARBA" id="ARBA00023157"/>
    </source>
</evidence>
<evidence type="ECO:0000256" key="9">
    <source>
        <dbReference type="SAM" id="SignalP"/>
    </source>
</evidence>
<keyword evidence="2 8" id="KW-0479">Metal-binding</keyword>
<gene>
    <name evidence="11" type="ORF">KP79_PYT24335</name>
</gene>
<evidence type="ECO:0000256" key="5">
    <source>
        <dbReference type="ARBA" id="ARBA00023049"/>
    </source>
</evidence>
<keyword evidence="3" id="KW-0378">Hydrolase</keyword>
<dbReference type="GO" id="GO:0046872">
    <property type="term" value="F:metal ion binding"/>
    <property type="evidence" value="ECO:0007669"/>
    <property type="project" value="UniProtKB-KW"/>
</dbReference>
<feature type="domain" description="Peptidase M12B" evidence="10">
    <location>
        <begin position="232"/>
        <end position="452"/>
    </location>
</feature>
<protein>
    <submittedName>
        <fullName evidence="11">ADAM family mig-17</fullName>
    </submittedName>
</protein>
<evidence type="ECO:0000256" key="3">
    <source>
        <dbReference type="ARBA" id="ARBA00022801"/>
    </source>
</evidence>
<dbReference type="InterPro" id="IPR024079">
    <property type="entry name" value="MetalloPept_cat_dom_sf"/>
</dbReference>
<evidence type="ECO:0000256" key="8">
    <source>
        <dbReference type="PROSITE-ProRule" id="PRU00276"/>
    </source>
</evidence>
<dbReference type="Pfam" id="PF17771">
    <property type="entry name" value="ADAMTS_CR_2"/>
    <property type="match status" value="1"/>
</dbReference>
<evidence type="ECO:0000313" key="12">
    <source>
        <dbReference type="Proteomes" id="UP000242188"/>
    </source>
</evidence>
<dbReference type="Pfam" id="PF01421">
    <property type="entry name" value="Reprolysin"/>
    <property type="match status" value="1"/>
</dbReference>
<evidence type="ECO:0000256" key="7">
    <source>
        <dbReference type="ARBA" id="ARBA00023180"/>
    </source>
</evidence>
<dbReference type="PANTHER" id="PTHR11905:SF159">
    <property type="entry name" value="ADAM METALLOPROTEASE"/>
    <property type="match status" value="1"/>
</dbReference>
<evidence type="ECO:0000256" key="2">
    <source>
        <dbReference type="ARBA" id="ARBA00022723"/>
    </source>
</evidence>
<dbReference type="AlphaFoldDB" id="A0A210PH93"/>